<keyword evidence="2" id="KW-0547">Nucleotide-binding</keyword>
<sequence length="185" mass="20592">MEIMRLVVTGAVGAGKSSFIRSVSEIDVVDTDCLATDVTTKIKQKTTVAMDFGRLQFAQDMALHLYGTPGQSRFDFMWDILIRKAHAYILLVDAHRPSQFSSSRRLLSFMGQRVKIPLVIGLTHVDCEGAWSQEDVAIALGFVDESNRPPMVSLNANQRDSVIQALIVLVQYIIKCDISHTPPNR</sequence>
<evidence type="ECO:0000256" key="3">
    <source>
        <dbReference type="ARBA" id="ARBA00022801"/>
    </source>
</evidence>
<proteinExistence type="inferred from homology"/>
<dbReference type="GO" id="GO:0005525">
    <property type="term" value="F:GTP binding"/>
    <property type="evidence" value="ECO:0007669"/>
    <property type="project" value="UniProtKB-KW"/>
</dbReference>
<dbReference type="AlphaFoldDB" id="A0A1D8TLI8"/>
<name>A0A1D8TLI8_9CYAN</name>
<dbReference type="OrthoDB" id="4319884at2"/>
<comment type="similarity">
    <text evidence="1">Belongs to the GPN-loop GTPase family.</text>
</comment>
<dbReference type="PANTHER" id="PTHR42708:SF1">
    <property type="entry name" value="GLIDING MOTILITY PROTEIN MGLA"/>
    <property type="match status" value="1"/>
</dbReference>
<accession>A0A1D8TLI8</accession>
<protein>
    <submittedName>
        <fullName evidence="5">GTPase</fullName>
    </submittedName>
</protein>
<dbReference type="InterPro" id="IPR052705">
    <property type="entry name" value="Gliding_Motility_GTPase"/>
</dbReference>
<keyword evidence="4" id="KW-0342">GTP-binding</keyword>
<evidence type="ECO:0000256" key="4">
    <source>
        <dbReference type="ARBA" id="ARBA00023134"/>
    </source>
</evidence>
<dbReference type="SUPFAM" id="SSF52540">
    <property type="entry name" value="P-loop containing nucleoside triphosphate hydrolases"/>
    <property type="match status" value="1"/>
</dbReference>
<organism evidence="5 6">
    <name type="scientific">Moorena producens PAL-8-15-08-1</name>
    <dbReference type="NCBI Taxonomy" id="1458985"/>
    <lineage>
        <taxon>Bacteria</taxon>
        <taxon>Bacillati</taxon>
        <taxon>Cyanobacteriota</taxon>
        <taxon>Cyanophyceae</taxon>
        <taxon>Coleofasciculales</taxon>
        <taxon>Coleofasciculaceae</taxon>
        <taxon>Moorena</taxon>
    </lineage>
</organism>
<evidence type="ECO:0000256" key="2">
    <source>
        <dbReference type="ARBA" id="ARBA00022741"/>
    </source>
</evidence>
<dbReference type="GO" id="GO:0016787">
    <property type="term" value="F:hydrolase activity"/>
    <property type="evidence" value="ECO:0007669"/>
    <property type="project" value="UniProtKB-KW"/>
</dbReference>
<evidence type="ECO:0000256" key="1">
    <source>
        <dbReference type="ARBA" id="ARBA00005290"/>
    </source>
</evidence>
<dbReference type="PANTHER" id="PTHR42708">
    <property type="entry name" value="ATP/GTP-BINDING PROTEIN-RELATED"/>
    <property type="match status" value="1"/>
</dbReference>
<gene>
    <name evidence="5" type="ORF">BJP34_02580</name>
</gene>
<dbReference type="InterPro" id="IPR004130">
    <property type="entry name" value="Gpn"/>
</dbReference>
<dbReference type="CDD" id="cd00882">
    <property type="entry name" value="Ras_like_GTPase"/>
    <property type="match status" value="1"/>
</dbReference>
<dbReference type="Pfam" id="PF03029">
    <property type="entry name" value="ATP_bind_1"/>
    <property type="match status" value="1"/>
</dbReference>
<dbReference type="Proteomes" id="UP000177870">
    <property type="component" value="Chromosome"/>
</dbReference>
<dbReference type="Gene3D" id="3.40.50.300">
    <property type="entry name" value="P-loop containing nucleotide triphosphate hydrolases"/>
    <property type="match status" value="1"/>
</dbReference>
<dbReference type="EMBL" id="CP017599">
    <property type="protein sequence ID" value="AOW98479.1"/>
    <property type="molecule type" value="Genomic_DNA"/>
</dbReference>
<evidence type="ECO:0000313" key="6">
    <source>
        <dbReference type="Proteomes" id="UP000177870"/>
    </source>
</evidence>
<keyword evidence="3" id="KW-0378">Hydrolase</keyword>
<dbReference type="InterPro" id="IPR027417">
    <property type="entry name" value="P-loop_NTPase"/>
</dbReference>
<dbReference type="KEGG" id="mpro:BJP34_02580"/>
<evidence type="ECO:0000313" key="5">
    <source>
        <dbReference type="EMBL" id="AOW98479.1"/>
    </source>
</evidence>
<reference evidence="6" key="1">
    <citation type="submission" date="2016-10" db="EMBL/GenBank/DDBJ databases">
        <title>Comparative genomics uncovers the prolific and rare metabolic potential of the cyanobacterial genus Moorea.</title>
        <authorList>
            <person name="Leao T."/>
            <person name="Castelao G."/>
            <person name="Korobeynikov A."/>
            <person name="Monroe E.A."/>
            <person name="Podell S."/>
            <person name="Glukhov E."/>
            <person name="Allen E."/>
            <person name="Gerwick W.H."/>
            <person name="Gerwick L."/>
        </authorList>
    </citation>
    <scope>NUCLEOTIDE SEQUENCE [LARGE SCALE GENOMIC DNA]</scope>
    <source>
        <strain evidence="6">PAL-8-15-08-1</strain>
    </source>
</reference>
<dbReference type="STRING" id="1458985.BJP34_02580"/>